<dbReference type="Gene3D" id="3.40.50.150">
    <property type="entry name" value="Vaccinia Virus protein VP39"/>
    <property type="match status" value="1"/>
</dbReference>
<feature type="domain" description="Methyltransferase type 11" evidence="1">
    <location>
        <begin position="30"/>
        <end position="127"/>
    </location>
</feature>
<sequence>MGRAAESFFVCRPHGAHMSIDATPAQRRHLDLGCGAMPRNPYRRPELFGIDIRRAANAATGFHFTEANLTLQPIPFPDGHFGSVSAFDFIEHVPRVLPTVDGRATRFPFVELMNEVWRVLAPGGLFYALTPAFPRAHAFRDPTHVNIITEETHHYFVGDPPGARMYGFVGGFRTRRCGWAVPRDSELAEPPNWRQKVRLLQHTLKGQLSHYLWELEAVKP</sequence>
<keyword evidence="2" id="KW-0489">Methyltransferase</keyword>
<accession>A0A5C6U1I1</accession>
<evidence type="ECO:0000313" key="3">
    <source>
        <dbReference type="Proteomes" id="UP000321832"/>
    </source>
</evidence>
<name>A0A5C6U1I1_9BURK</name>
<reference evidence="2 3" key="1">
    <citation type="submission" date="2019-08" db="EMBL/GenBank/DDBJ databases">
        <authorList>
            <person name="Khan S.A."/>
            <person name="Jeon C.O."/>
            <person name="Jeong S.E."/>
        </authorList>
    </citation>
    <scope>NUCLEOTIDE SEQUENCE [LARGE SCALE GENOMIC DNA]</scope>
    <source>
        <strain evidence="3">IMCC1728</strain>
    </source>
</reference>
<keyword evidence="2" id="KW-0808">Transferase</keyword>
<evidence type="ECO:0000259" key="1">
    <source>
        <dbReference type="Pfam" id="PF08241"/>
    </source>
</evidence>
<dbReference type="GO" id="GO:0032259">
    <property type="term" value="P:methylation"/>
    <property type="evidence" value="ECO:0007669"/>
    <property type="project" value="UniProtKB-KW"/>
</dbReference>
<proteinExistence type="predicted"/>
<dbReference type="Proteomes" id="UP000321832">
    <property type="component" value="Unassembled WGS sequence"/>
</dbReference>
<dbReference type="AlphaFoldDB" id="A0A5C6U1I1"/>
<dbReference type="EMBL" id="VOPW01000001">
    <property type="protein sequence ID" value="TXC65618.1"/>
    <property type="molecule type" value="Genomic_DNA"/>
</dbReference>
<gene>
    <name evidence="2" type="ORF">FSC37_04685</name>
</gene>
<dbReference type="InterPro" id="IPR013216">
    <property type="entry name" value="Methyltransf_11"/>
</dbReference>
<protein>
    <submittedName>
        <fullName evidence="2">Class I SAM-dependent methyltransferase</fullName>
    </submittedName>
</protein>
<dbReference type="Pfam" id="PF08241">
    <property type="entry name" value="Methyltransf_11"/>
    <property type="match status" value="1"/>
</dbReference>
<dbReference type="SUPFAM" id="SSF53335">
    <property type="entry name" value="S-adenosyl-L-methionine-dependent methyltransferases"/>
    <property type="match status" value="1"/>
</dbReference>
<evidence type="ECO:0000313" key="2">
    <source>
        <dbReference type="EMBL" id="TXC65618.1"/>
    </source>
</evidence>
<dbReference type="GO" id="GO:0008757">
    <property type="term" value="F:S-adenosylmethionine-dependent methyltransferase activity"/>
    <property type="evidence" value="ECO:0007669"/>
    <property type="project" value="InterPro"/>
</dbReference>
<comment type="caution">
    <text evidence="2">The sequence shown here is derived from an EMBL/GenBank/DDBJ whole genome shotgun (WGS) entry which is preliminary data.</text>
</comment>
<keyword evidence="3" id="KW-1185">Reference proteome</keyword>
<dbReference type="InterPro" id="IPR029063">
    <property type="entry name" value="SAM-dependent_MTases_sf"/>
</dbReference>
<organism evidence="2 3">
    <name type="scientific">Piscinibacter aquaticus</name>
    <dbReference type="NCBI Taxonomy" id="392597"/>
    <lineage>
        <taxon>Bacteria</taxon>
        <taxon>Pseudomonadati</taxon>
        <taxon>Pseudomonadota</taxon>
        <taxon>Betaproteobacteria</taxon>
        <taxon>Burkholderiales</taxon>
        <taxon>Sphaerotilaceae</taxon>
        <taxon>Piscinibacter</taxon>
    </lineage>
</organism>